<name>A0ABT4QA93_9BACL</name>
<dbReference type="InterPro" id="IPR004761">
    <property type="entry name" value="Spore_GerAB"/>
</dbReference>
<keyword evidence="3" id="KW-1185">Reference proteome</keyword>
<evidence type="ECO:0000313" key="2">
    <source>
        <dbReference type="EMBL" id="MCZ8513667.1"/>
    </source>
</evidence>
<keyword evidence="1" id="KW-1133">Transmembrane helix</keyword>
<keyword evidence="1" id="KW-0472">Membrane</keyword>
<protein>
    <submittedName>
        <fullName evidence="2">GerAB/ArcD/ProY family transporter</fullName>
    </submittedName>
</protein>
<feature type="transmembrane region" description="Helical" evidence="1">
    <location>
        <begin position="44"/>
        <end position="63"/>
    </location>
</feature>
<keyword evidence="1" id="KW-0812">Transmembrane</keyword>
<feature type="transmembrane region" description="Helical" evidence="1">
    <location>
        <begin position="96"/>
        <end position="115"/>
    </location>
</feature>
<dbReference type="EMBL" id="JAQAGZ010000009">
    <property type="protein sequence ID" value="MCZ8513667.1"/>
    <property type="molecule type" value="Genomic_DNA"/>
</dbReference>
<feature type="transmembrane region" description="Helical" evidence="1">
    <location>
        <begin position="70"/>
        <end position="90"/>
    </location>
</feature>
<dbReference type="Proteomes" id="UP001527882">
    <property type="component" value="Unassembled WGS sequence"/>
</dbReference>
<proteinExistence type="predicted"/>
<accession>A0ABT4QA93</accession>
<evidence type="ECO:0000313" key="3">
    <source>
        <dbReference type="Proteomes" id="UP001527882"/>
    </source>
</evidence>
<organism evidence="2 3">
    <name type="scientific">Paenibacillus gyeongsangnamensis</name>
    <dbReference type="NCBI Taxonomy" id="3388067"/>
    <lineage>
        <taxon>Bacteria</taxon>
        <taxon>Bacillati</taxon>
        <taxon>Bacillota</taxon>
        <taxon>Bacilli</taxon>
        <taxon>Bacillales</taxon>
        <taxon>Paenibacillaceae</taxon>
        <taxon>Paenibacillus</taxon>
    </lineage>
</organism>
<comment type="caution">
    <text evidence="2">The sequence shown here is derived from an EMBL/GenBank/DDBJ whole genome shotgun (WGS) entry which is preliminary data.</text>
</comment>
<evidence type="ECO:0000256" key="1">
    <source>
        <dbReference type="SAM" id="Phobius"/>
    </source>
</evidence>
<sequence>MHGPLTDPDVRVIASGSSKIIPFGDEVHCTWIEVLVATIWFISIYYRVTVFYYISIIGIAQVLELKDYRFLTLPLGAILVVFALVTRPNVAYSFEFLQAYTAFAPIIGIFFRYYCLLLQLYGKNEIINLLTLSPKSA</sequence>
<reference evidence="2 3" key="1">
    <citation type="submission" date="2022-12" db="EMBL/GenBank/DDBJ databases">
        <title>Draft genome sequence of Paenibacillus sp. dW9.</title>
        <authorList>
            <person name="Choi E.-W."/>
            <person name="Kim D.-U."/>
        </authorList>
    </citation>
    <scope>NUCLEOTIDE SEQUENCE [LARGE SCALE GENOMIC DNA]</scope>
    <source>
        <strain evidence="3">dW9</strain>
    </source>
</reference>
<gene>
    <name evidence="2" type="ORF">O9H85_14720</name>
</gene>
<dbReference type="Pfam" id="PF03845">
    <property type="entry name" value="Spore_permease"/>
    <property type="match status" value="1"/>
</dbReference>